<dbReference type="InterPro" id="IPR047187">
    <property type="entry name" value="SF1_C_Upf1"/>
</dbReference>
<evidence type="ECO:0000256" key="1">
    <source>
        <dbReference type="SAM" id="MobiDB-lite"/>
    </source>
</evidence>
<feature type="region of interest" description="Disordered" evidence="1">
    <location>
        <begin position="23"/>
        <end position="47"/>
    </location>
</feature>
<evidence type="ECO:0000313" key="4">
    <source>
        <dbReference type="Proteomes" id="UP000232806"/>
    </source>
</evidence>
<dbReference type="FunFam" id="3.40.50.300:FF:002063">
    <property type="entry name" value="DNA helicase related protein"/>
    <property type="match status" value="1"/>
</dbReference>
<sequence>MDEISTEIYDILVLQEKKMQFLPKPEDNQENIDEESEETATDELDEEDSDILWELPSPDLEVDDRHKDLFLQTQLEPKELQRRSFNIFQRAKTVFEEQGYNILYLALGLLEWTEAEHSNDIKKAPLILIPVQMERKGVKRSFKISWTGDDIITNISLQAKLKEQGINLPDFEMPDDKDDVYNYFQQVESSISKMKNWNVRYEIHLGFFSFTKFVMYQDLDPENWPSGFSFHENPIIDSLFNPTDYTNEPAFDESEVDIKLPSKEVYTVLDADSSQIAVIEDVKTRKNLVVEGPPGTGKSQTIVNLIAELIASGKTVLFISEKMAALEVVKSRLDSINLGDFCLELHSNKSNKKEVLKELERTLLNSSQKVLIEDEKFQELDGIRTELNNYKDLIHSPYGEMGFTPYQLIGFKEKSLVHFENSGKEFPIVIIENVSKYNRETWQESISKLNNIEELLRSLKPITEHPWHDCNPGLILPADRQEIKNILEKLLTSLNKIQTETANIAEITGVKPATNIHELEKTRENVLKILDSEVIELELLKSTEWDHENYKAEQLIKQIESYQEQMEVFNEDALHQNVQIQLQNLKHVREDLFQVPSQKFVSFESEIKNLLTSSIQSLDELETAINVLHKISGVTLANNWLELDEALDNASKISASPQIDYEVMQNPEWDIFSQRAQEIFTEIENFQRKANPLSKFKDDVLDKDLKHTHKKLIELSGKMLKFMSGDYKKTKTLVMSFYRDQAPQENEILIEDLENLIVIQEHRDRVRSLDPAGRSLFGSKWKSEHSDPEELRSLGLWLIELRSLLKEGKITSETIRIINTNPDGEEINKTINQIMGLIGEISKTNKELEHYFNRERVKQGITFDELRIENRNLHSKVFQYFEFRETLKNYFKKDFPESDEKLFEALNNLINCQNLKTEIYNSDLRGKSLFGSKWEATGSDCEELKSLSLWLVEFRKLLLEGELTLISMDLISDVHRPDRDSLLDPVFNEVNEFNNYLKDLNQYINMNCEALFPEGISKTHLKELENHFSGYDQELASLVTWAQYNSEKKDLTPIAQPLIPLIDDGTLEPEDLLPAFKGNLADNILKNLFSENASLRNFVGDLHDNKIRKFNSLDQHLLKLNQKRIAQEIKENQPNLSFNLSRNSELGILRNEFSRKRGHMPIRKLLFAAGGLIQTIKPCFMMSPLSVAQFLDPDSVGHLTFDVVIFDEASQVKPEDALGAFLRGKQLVVMGDTKQLPPTAFFDSMVETDELDNYEISSLMDMESILHFCKSSFPTRMLNWHYRSRHESLIAVSNQEFYDNQLLIYPSPEHQSDTLGLHYVNLDWQTAFYDRGRSSVNRGEAKTVVNAAIEHFKKYGESKSLGIGTFNTNQQRAILEELEMALRLLPKNERETLEKHFNREHEEKFFVKNLETIQGDERDVIMVSVGFGFESNQKFSYNFGPLNREGGERRLNVLFTRAKEKCIIFSNFTHSQLEIKPNSPFGIKALKMFLAYAQNKELLQIDEPLEDCDSPFEESVYEFLRSHGYHVHKQVGCAGYRIDLAVVDPESPGKYRLGIECDGAMYHSSPVARDRDRLRQQVLEGLGWNIYRIWSTDWYKKREDSTARLLDAINNSRNSSTPSEMEPDEEVFDIIEIEEETQSNIIETVSLEDSISVYEICESLGIDRNCEIHEKHPDELSLAINRIVEVEGPIHFNEVVRRIRDYWGLKRAGKRIQQAITYSITLSEQRNDLIIKNDFLYHKNSEIVVRKRVDNNPPAKIELICVEEIGLAIRMIIENQHATSQDDLVTQVSRLLGFKTTRAGTAQRINEVIEDWKQIGELEQLPNGMLNFSQ</sequence>
<dbReference type="PANTHER" id="PTHR10887:SF530">
    <property type="entry name" value="SUPERFAMILY I DNA HELICASES"/>
    <property type="match status" value="1"/>
</dbReference>
<protein>
    <recommendedName>
        <fullName evidence="2">RAP domain-containing protein</fullName>
    </recommendedName>
</protein>
<reference evidence="3 4" key="1">
    <citation type="submission" date="2016-10" db="EMBL/GenBank/DDBJ databases">
        <title>Comparative genomics between deep and shallow subseafloor isolates.</title>
        <authorList>
            <person name="Ishii S."/>
            <person name="Miller J.R."/>
            <person name="Sutton G."/>
            <person name="Suzuki S."/>
            <person name="Methe B."/>
            <person name="Inagaki F."/>
            <person name="Imachi H."/>
        </authorList>
    </citation>
    <scope>NUCLEOTIDE SEQUENCE [LARGE SCALE GENOMIC DNA]</scope>
    <source>
        <strain evidence="3 4">MO-MB1</strain>
    </source>
</reference>
<dbReference type="Pfam" id="PF13195">
    <property type="entry name" value="DUF4011"/>
    <property type="match status" value="1"/>
</dbReference>
<dbReference type="InterPro" id="IPR027417">
    <property type="entry name" value="P-loop_NTPase"/>
</dbReference>
<evidence type="ECO:0000313" key="3">
    <source>
        <dbReference type="EMBL" id="AUB56313.1"/>
    </source>
</evidence>
<name>A0A2H4VDZ1_9EURY</name>
<dbReference type="InterPro" id="IPR041677">
    <property type="entry name" value="DNA2/NAM7_AAA_11"/>
</dbReference>
<dbReference type="Pfam" id="PF13086">
    <property type="entry name" value="AAA_11"/>
    <property type="match status" value="1"/>
</dbReference>
<feature type="compositionally biased region" description="Acidic residues" evidence="1">
    <location>
        <begin position="28"/>
        <end position="47"/>
    </location>
</feature>
<dbReference type="CDD" id="cd18808">
    <property type="entry name" value="SF1_C_Upf1"/>
    <property type="match status" value="1"/>
</dbReference>
<dbReference type="GO" id="GO:0004386">
    <property type="term" value="F:helicase activity"/>
    <property type="evidence" value="ECO:0007669"/>
    <property type="project" value="InterPro"/>
</dbReference>
<dbReference type="SUPFAM" id="SSF52980">
    <property type="entry name" value="Restriction endonuclease-like"/>
    <property type="match status" value="1"/>
</dbReference>
<dbReference type="SMART" id="SM00952">
    <property type="entry name" value="RAP"/>
    <property type="match status" value="1"/>
</dbReference>
<dbReference type="Gene3D" id="3.40.960.10">
    <property type="entry name" value="VSR Endonuclease"/>
    <property type="match status" value="1"/>
</dbReference>
<dbReference type="Gene3D" id="3.40.50.300">
    <property type="entry name" value="P-loop containing nucleotide triphosphate hydrolases"/>
    <property type="match status" value="3"/>
</dbReference>
<dbReference type="Proteomes" id="UP000232806">
    <property type="component" value="Chromosome"/>
</dbReference>
<dbReference type="InterPro" id="IPR025103">
    <property type="entry name" value="DUF4011"/>
</dbReference>
<dbReference type="Pfam" id="PF13087">
    <property type="entry name" value="AAA_12"/>
    <property type="match status" value="1"/>
</dbReference>
<dbReference type="InterPro" id="IPR045055">
    <property type="entry name" value="DNA2/NAM7-like"/>
</dbReference>
<dbReference type="InterPro" id="IPR011335">
    <property type="entry name" value="Restrct_endonuc-II-like"/>
</dbReference>
<dbReference type="EMBL" id="CP017766">
    <property type="protein sequence ID" value="AUB56313.1"/>
    <property type="molecule type" value="Genomic_DNA"/>
</dbReference>
<dbReference type="Pfam" id="PF18741">
    <property type="entry name" value="MTES_1575"/>
    <property type="match status" value="1"/>
</dbReference>
<gene>
    <name evidence="3" type="ORF">BK007_10000</name>
</gene>
<feature type="domain" description="RAP" evidence="2">
    <location>
        <begin position="1555"/>
        <end position="1609"/>
    </location>
</feature>
<dbReference type="Pfam" id="PF11784">
    <property type="entry name" value="DUF3320"/>
    <property type="match status" value="1"/>
</dbReference>
<dbReference type="InterPro" id="IPR049468">
    <property type="entry name" value="Restrct_endonuc-II-like_dom"/>
</dbReference>
<accession>A0A2H4VDZ1</accession>
<dbReference type="PANTHER" id="PTHR10887">
    <property type="entry name" value="DNA2/NAM7 HELICASE FAMILY"/>
    <property type="match status" value="1"/>
</dbReference>
<dbReference type="FunFam" id="3.40.960.10:FF:000002">
    <property type="entry name" value="DNA helicase related protein"/>
    <property type="match status" value="1"/>
</dbReference>
<dbReference type="InterPro" id="IPR013584">
    <property type="entry name" value="RAP"/>
</dbReference>
<dbReference type="InterPro" id="IPR021754">
    <property type="entry name" value="DUF3320"/>
</dbReference>
<organism evidence="3 4">
    <name type="scientific">Methanobacterium subterraneum</name>
    <dbReference type="NCBI Taxonomy" id="59277"/>
    <lineage>
        <taxon>Archaea</taxon>
        <taxon>Methanobacteriati</taxon>
        <taxon>Methanobacteriota</taxon>
        <taxon>Methanomada group</taxon>
        <taxon>Methanobacteria</taxon>
        <taxon>Methanobacteriales</taxon>
        <taxon>Methanobacteriaceae</taxon>
        <taxon>Methanobacterium</taxon>
    </lineage>
</organism>
<dbReference type="InterPro" id="IPR041679">
    <property type="entry name" value="DNA2/NAM7-like_C"/>
</dbReference>
<proteinExistence type="predicted"/>
<evidence type="ECO:0000259" key="2">
    <source>
        <dbReference type="SMART" id="SM00952"/>
    </source>
</evidence>
<dbReference type="SUPFAM" id="SSF52540">
    <property type="entry name" value="P-loop containing nucleoside triphosphate hydrolases"/>
    <property type="match status" value="3"/>
</dbReference>